<dbReference type="Pfam" id="PF03928">
    <property type="entry name" value="HbpS-like"/>
    <property type="match status" value="1"/>
</dbReference>
<comment type="caution">
    <text evidence="1">The sequence shown here is derived from an EMBL/GenBank/DDBJ whole genome shotgun (WGS) entry which is preliminary data.</text>
</comment>
<dbReference type="Proteomes" id="UP000689967">
    <property type="component" value="Unassembled WGS sequence"/>
</dbReference>
<evidence type="ECO:0000313" key="2">
    <source>
        <dbReference type="Proteomes" id="UP000689967"/>
    </source>
</evidence>
<dbReference type="RefSeq" id="WP_216878527.1">
    <property type="nucleotide sequence ID" value="NZ_JAERQM010000008.1"/>
</dbReference>
<reference evidence="1 2" key="1">
    <citation type="submission" date="2021-01" db="EMBL/GenBank/DDBJ databases">
        <title>Roseomonas sp. nov, a bacterium isolated from an oil production mixture in Yumen Oilfield.</title>
        <authorList>
            <person name="Wu D."/>
        </authorList>
    </citation>
    <scope>NUCLEOTIDE SEQUENCE [LARGE SCALE GENOMIC DNA]</scope>
    <source>
        <strain evidence="1 2">ROY-5-3</strain>
    </source>
</reference>
<dbReference type="EMBL" id="JAERQM010000008">
    <property type="protein sequence ID" value="MBU8546503.1"/>
    <property type="molecule type" value="Genomic_DNA"/>
</dbReference>
<accession>A0ABS6HFM6</accession>
<proteinExistence type="predicted"/>
<organism evidence="1 2">
    <name type="scientific">Falsiroseomonas oleicola</name>
    <dbReference type="NCBI Taxonomy" id="2801474"/>
    <lineage>
        <taxon>Bacteria</taxon>
        <taxon>Pseudomonadati</taxon>
        <taxon>Pseudomonadota</taxon>
        <taxon>Alphaproteobacteria</taxon>
        <taxon>Acetobacterales</taxon>
        <taxon>Roseomonadaceae</taxon>
        <taxon>Falsiroseomonas</taxon>
    </lineage>
</organism>
<evidence type="ECO:0000313" key="1">
    <source>
        <dbReference type="EMBL" id="MBU8546503.1"/>
    </source>
</evidence>
<dbReference type="PANTHER" id="PTHR34309">
    <property type="entry name" value="SLR1406 PROTEIN"/>
    <property type="match status" value="1"/>
</dbReference>
<protein>
    <submittedName>
        <fullName evidence="1">Heme-binding protein</fullName>
    </submittedName>
</protein>
<dbReference type="PANTHER" id="PTHR34309:SF1">
    <property type="entry name" value="PROTEIN GLCG"/>
    <property type="match status" value="1"/>
</dbReference>
<dbReference type="InterPro" id="IPR005624">
    <property type="entry name" value="PduO/GlcC-like"/>
</dbReference>
<keyword evidence="2" id="KW-1185">Reference proteome</keyword>
<gene>
    <name evidence="1" type="ORF">JJQ90_22470</name>
</gene>
<name>A0ABS6HFM6_9PROT</name>
<dbReference type="InterPro" id="IPR052517">
    <property type="entry name" value="GlcG_carb_metab_protein"/>
</dbReference>
<sequence length="136" mass="13788">MALTRPALKLTQEAALALVQAAAEASTAMGVPQCIAVVDEGCNLLAFLRMDGARVLSIDSARRKAETAAAMGKPSGSMHAEVEIKLAIASDGRMTNLKGGLPIIVEGQVVGGIGIGSGTGDQDREIAAAAISRVFG</sequence>